<feature type="domain" description="Zinc finger PHD-type" evidence="5">
    <location>
        <begin position="496"/>
        <end position="539"/>
    </location>
</feature>
<dbReference type="CDD" id="cd15568">
    <property type="entry name" value="PHD5_NSD"/>
    <property type="match status" value="1"/>
</dbReference>
<dbReference type="Proteomes" id="UP000037460">
    <property type="component" value="Unassembled WGS sequence"/>
</dbReference>
<keyword evidence="1" id="KW-0479">Metal-binding</keyword>
<feature type="region of interest" description="Disordered" evidence="4">
    <location>
        <begin position="219"/>
        <end position="279"/>
    </location>
</feature>
<dbReference type="EMBL" id="JWZX01003396">
    <property type="protein sequence ID" value="KOO21020.1"/>
    <property type="molecule type" value="Genomic_DNA"/>
</dbReference>
<dbReference type="GO" id="GO:0032259">
    <property type="term" value="P:methylation"/>
    <property type="evidence" value="ECO:0007669"/>
    <property type="project" value="UniProtKB-KW"/>
</dbReference>
<feature type="compositionally biased region" description="Polar residues" evidence="4">
    <location>
        <begin position="126"/>
        <end position="137"/>
    </location>
</feature>
<reference evidence="7" key="1">
    <citation type="journal article" date="2015" name="PLoS Genet.">
        <title>Genome Sequence and Transcriptome Analyses of Chrysochromulina tobin: Metabolic Tools for Enhanced Algal Fitness in the Prominent Order Prymnesiales (Haptophyceae).</title>
        <authorList>
            <person name="Hovde B.T."/>
            <person name="Deodato C.R."/>
            <person name="Hunsperger H.M."/>
            <person name="Ryken S.A."/>
            <person name="Yost W."/>
            <person name="Jha R.K."/>
            <person name="Patterson J."/>
            <person name="Monnat R.J. Jr."/>
            <person name="Barlow S.B."/>
            <person name="Starkenburg S.R."/>
            <person name="Cattolico R.A."/>
        </authorList>
    </citation>
    <scope>NUCLEOTIDE SEQUENCE</scope>
    <source>
        <strain evidence="7">CCMP291</strain>
    </source>
</reference>
<feature type="compositionally biased region" description="Acidic residues" evidence="4">
    <location>
        <begin position="308"/>
        <end position="326"/>
    </location>
</feature>
<dbReference type="PANTHER" id="PTHR46309">
    <property type="entry name" value="PHD FINGER PROTEIN 12"/>
    <property type="match status" value="1"/>
</dbReference>
<evidence type="ECO:0000313" key="7">
    <source>
        <dbReference type="Proteomes" id="UP000037460"/>
    </source>
</evidence>
<evidence type="ECO:0000256" key="1">
    <source>
        <dbReference type="ARBA" id="ARBA00022723"/>
    </source>
</evidence>
<evidence type="ECO:0000256" key="2">
    <source>
        <dbReference type="ARBA" id="ARBA00022771"/>
    </source>
</evidence>
<dbReference type="SUPFAM" id="SSF57903">
    <property type="entry name" value="FYVE/PHD zinc finger"/>
    <property type="match status" value="1"/>
</dbReference>
<dbReference type="GO" id="GO:0003714">
    <property type="term" value="F:transcription corepressor activity"/>
    <property type="evidence" value="ECO:0007669"/>
    <property type="project" value="InterPro"/>
</dbReference>
<organism evidence="6 7">
    <name type="scientific">Chrysochromulina tobinii</name>
    <dbReference type="NCBI Taxonomy" id="1460289"/>
    <lineage>
        <taxon>Eukaryota</taxon>
        <taxon>Haptista</taxon>
        <taxon>Haptophyta</taxon>
        <taxon>Prymnesiophyceae</taxon>
        <taxon>Prymnesiales</taxon>
        <taxon>Chrysochromulinaceae</taxon>
        <taxon>Chrysochromulina</taxon>
    </lineage>
</organism>
<feature type="region of interest" description="Disordered" evidence="4">
    <location>
        <begin position="126"/>
        <end position="145"/>
    </location>
</feature>
<feature type="compositionally biased region" description="Basic and acidic residues" evidence="4">
    <location>
        <begin position="440"/>
        <end position="449"/>
    </location>
</feature>
<keyword evidence="3" id="KW-0862">Zinc</keyword>
<evidence type="ECO:0000313" key="6">
    <source>
        <dbReference type="EMBL" id="KOO21020.1"/>
    </source>
</evidence>
<sequence>MAALPRTPTVGAAAAPLDPLPLSETLPLPLPSAVAAEKPAAANHSLSPAYPNKFLAGPSSQRCRASFSSEPPSLDLGASSIFFESPALMPVSVGATTHIPTIESLPGLADWPGRLAGAASSSMTADFNPFSRRNTPRSSSFGGAPGGGFGVAPSVSEPVEGGILMLADIEESHASRVALHSAWRDYGQQLVTNEPIGATAGIGVGLRCESCDAAAPSLALQEGARDGPRDASLSSSGSRDDLDAAEGRSQLHALGGSAGGILRRPLPSDGDSMLHDTRGGNELLDDAVAMLATHAGPASSNGLTPYEAEADEGEAEAESDEEEDESSGWVDEASGLPLREIRDERVRHAVRSEMQAGGLSLHTVASLAGVAQPMLCAWLGAKQPKAGNAASHNMSREGGRGASAEGEGGAEANKGESSLSKVKGGSSKSGGNKEGNSAGKGDESTKKGESAAGGNGKKSKAKIKLTPQHLYVAYVWYLKQREARGEGLVPGEEESFCLKCKDGGDVLLCDYSGCTKSYHPACANLKTVPEGIWECPRHRCVQCGSGPSQTDVHGRPRRPDPPGEAGCTLWACRTCPTTYCERCLPKEVTFAGVEIVCESCQELLSADMASLQRDLIKWKPELFADAASADV</sequence>
<dbReference type="InterPro" id="IPR001965">
    <property type="entry name" value="Znf_PHD"/>
</dbReference>
<dbReference type="Gene3D" id="3.30.40.10">
    <property type="entry name" value="Zinc/RING finger domain, C3HC4 (zinc finger)"/>
    <property type="match status" value="1"/>
</dbReference>
<dbReference type="PANTHER" id="PTHR46309:SF1">
    <property type="entry name" value="PHD FINGER PROTEIN 12"/>
    <property type="match status" value="1"/>
</dbReference>
<name>A0A0M0J3C5_9EUKA</name>
<dbReference type="InterPro" id="IPR013083">
    <property type="entry name" value="Znf_RING/FYVE/PHD"/>
</dbReference>
<keyword evidence="6" id="KW-0808">Transferase</keyword>
<dbReference type="InterPro" id="IPR011011">
    <property type="entry name" value="Znf_FYVE_PHD"/>
</dbReference>
<dbReference type="AlphaFoldDB" id="A0A0M0J3C5"/>
<dbReference type="GO" id="GO:0006357">
    <property type="term" value="P:regulation of transcription by RNA polymerase II"/>
    <property type="evidence" value="ECO:0007669"/>
    <property type="project" value="TreeGrafter"/>
</dbReference>
<dbReference type="OrthoDB" id="422362at2759"/>
<keyword evidence="2" id="KW-0863">Zinc-finger</keyword>
<dbReference type="SMART" id="SM00249">
    <property type="entry name" value="PHD"/>
    <property type="match status" value="1"/>
</dbReference>
<dbReference type="GO" id="GO:0005634">
    <property type="term" value="C:nucleus"/>
    <property type="evidence" value="ECO:0007669"/>
    <property type="project" value="TreeGrafter"/>
</dbReference>
<dbReference type="GO" id="GO:0008270">
    <property type="term" value="F:zinc ion binding"/>
    <property type="evidence" value="ECO:0007669"/>
    <property type="project" value="UniProtKB-KW"/>
</dbReference>
<feature type="region of interest" description="Disordered" evidence="4">
    <location>
        <begin position="295"/>
        <end position="336"/>
    </location>
</feature>
<gene>
    <name evidence="6" type="ORF">Ctob_002065</name>
</gene>
<evidence type="ECO:0000259" key="5">
    <source>
        <dbReference type="SMART" id="SM00249"/>
    </source>
</evidence>
<comment type="caution">
    <text evidence="6">The sequence shown here is derived from an EMBL/GenBank/DDBJ whole genome shotgun (WGS) entry which is preliminary data.</text>
</comment>
<protein>
    <submittedName>
        <fullName evidence="6">Putative histone-lysine n-methyltransferase nsd2</fullName>
    </submittedName>
</protein>
<feature type="compositionally biased region" description="Low complexity" evidence="4">
    <location>
        <begin position="402"/>
        <end position="439"/>
    </location>
</feature>
<evidence type="ECO:0000256" key="4">
    <source>
        <dbReference type="SAM" id="MobiDB-lite"/>
    </source>
</evidence>
<keyword evidence="7" id="KW-1185">Reference proteome</keyword>
<proteinExistence type="predicted"/>
<keyword evidence="6" id="KW-0489">Methyltransferase</keyword>
<feature type="region of interest" description="Disordered" evidence="4">
    <location>
        <begin position="386"/>
        <end position="460"/>
    </location>
</feature>
<evidence type="ECO:0000256" key="3">
    <source>
        <dbReference type="ARBA" id="ARBA00022833"/>
    </source>
</evidence>
<dbReference type="InterPro" id="IPR042163">
    <property type="entry name" value="PHF12"/>
</dbReference>
<dbReference type="GO" id="GO:0008168">
    <property type="term" value="F:methyltransferase activity"/>
    <property type="evidence" value="ECO:0007669"/>
    <property type="project" value="UniProtKB-KW"/>
</dbReference>
<accession>A0A0M0J3C5</accession>